<name>A0A0A1WT39_ZEUCU</name>
<dbReference type="GO" id="GO:0007553">
    <property type="term" value="P:regulation of ecdysteroid metabolic process"/>
    <property type="evidence" value="ECO:0007669"/>
    <property type="project" value="UniProtKB-ARBA"/>
</dbReference>
<reference evidence="15" key="2">
    <citation type="journal article" date="2015" name="Gigascience">
        <title>Reconstructing a comprehensive transcriptome assembly of a white-pupal translocated strain of the pest fruit fly Bactrocera cucurbitae.</title>
        <authorList>
            <person name="Sim S.B."/>
            <person name="Calla B."/>
            <person name="Hall B."/>
            <person name="DeRego T."/>
            <person name="Geib S.M."/>
        </authorList>
    </citation>
    <scope>NUCLEOTIDE SEQUENCE</scope>
</reference>
<dbReference type="InterPro" id="IPR001723">
    <property type="entry name" value="Nuclear_hrmn_rcpt"/>
</dbReference>
<dbReference type="GO" id="GO:0030154">
    <property type="term" value="P:cell differentiation"/>
    <property type="evidence" value="ECO:0007669"/>
    <property type="project" value="TreeGrafter"/>
</dbReference>
<comment type="similarity">
    <text evidence="2">Belongs to the nuclear hormone receptor family. NR1 subfamily.</text>
</comment>
<evidence type="ECO:0000256" key="1">
    <source>
        <dbReference type="ARBA" id="ARBA00004123"/>
    </source>
</evidence>
<evidence type="ECO:0000256" key="8">
    <source>
        <dbReference type="ARBA" id="ARBA00023163"/>
    </source>
</evidence>
<sequence length="1458" mass="160574">MVCATQELNGAERQQQHQRQSIQLQHISETPQARQLKSLAIQPTESQFTKIVLLSTPATNINQNNIAQTSSSRQLKQQHSALVKLLESEPITKKLVTKNTGTSVDGAGRLIKHQIHIKQNDQEFLNLKEKNKQKQQQLIQNVSATQYKRLKTNGINIPLLVEHTTTRNHSVETGTTCSFNINDICETKPNDGIDGNENNSVNKLKCRDLGVDGFDKKCIERLTNTPPHSKLSNPQADVVAFSSSNDFFEQCQCPWKKIRFAREWKQREQLQKGKQTELLSIEGSKQIFPDEKLENDDGNKEDEVTQLNSKGIVTAPEFILSKQTENEITTLLKQQQQFRRDSSDSNSSSLSNSSTQSSTNVNFCTCTPQQLKYQQEHNLGNDESSSFCQFSDNHNTNVECGDELCIVHGTSHHQSLLEQSAMNDLCQKFDDNLETFSNFTTEVDSSSGLNTNLPNSDVKNISHYPGSCKIDSETGISDGFFRRSIQQKIQYRPCTKNQQCSILRINRNRCQYCRLKKCIAVGMSRDAVRFGRVPKREKARILAAMQQSTQNRGQQRALAGELDDQPRLIAAVLRAHLETCEFTKEKVSAMRQRARDCPSYSMPTLLACPLNPAPELQSEQEFSQRFAHVIRGVIDFAGMIPGFQLLTQDDKFTLLKAGLFDALFVRLICMFDSSINSIICLNGQVMRRDAIQNGANARFLVDSTFNFAERMNSMNLSDAEIGLFCAIVLITPDRPGLRNIELIEKMYSRLKGCLQKVINQNRSDQPDFMSKLLDTMPDLRTLSTLHTEKLVVFRTEHKELLRQQMWTMDDEQSTNVKSPVINWDDPRMDVEAKSPLGSVSSTESVDLEYTTTSTKSAPQHRINNMEPQPSALASSTPLLAATLSGPCPLRNRANSGSSGDSTTEIDIMGSHAHLTQNGLTITPIVRSHSHQQLHHHLTSVAPNRYRKLDSPTDSGIESGNEKNDCVIKAVSSGGSSSCSSPRSSVDDALDCTDTTAASTSQVTLSVSPVRSPKLIAPTSTSSLTGLASTPNSLKRQIVEDMPVLKRVLEAPPLYDTNSLMDEAYKPHKKFRALRHREIETAEADPSSTSNNSMSTEKIITPKADANNTVQSSQVVTATNSPPPFIQSTNAASTPFVTSHCTVTTASSPHSHALTGSTLNIHQQSQLHMHLTRQTTLNHSTNSNGNQNHSGNVQQQQQSSLSSTHSVLAKSLMAEPRMTPEQIKRSDIIQNYIMRDQASCSAGSIIPGTPTHTTTRSPAPVQHLSPMNQTSHHYTSIASPSSGNSQTCSSTICSSTSTTTITLTSPPNAINPTVSRWHGHSVITTTSINHRQQSVSPSSNGSSSSSSSLNGCQYFQSPHSTSAAVSPPRPSPSTLHSPPRLLELQVDISDSQQPLNLSKKSPTPPPNKLQTLVAAATAVQKYPTVSADVTVTSAKTESPQTVTTVPANSTQQVQVMLEA</sequence>
<keyword evidence="3" id="KW-0479">Metal-binding</keyword>
<evidence type="ECO:0000313" key="15">
    <source>
        <dbReference type="EMBL" id="JAD02017.1"/>
    </source>
</evidence>
<dbReference type="GO" id="GO:0045944">
    <property type="term" value="P:positive regulation of transcription by RNA polymerase II"/>
    <property type="evidence" value="ECO:0007669"/>
    <property type="project" value="TreeGrafter"/>
</dbReference>
<dbReference type="PANTHER" id="PTHR24082:SF473">
    <property type="entry name" value="ECDYSONE-INDUCED PROTEIN 75B, ISOFORM B"/>
    <property type="match status" value="1"/>
</dbReference>
<dbReference type="InterPro" id="IPR001628">
    <property type="entry name" value="Znf_hrmn_rcpt"/>
</dbReference>
<feature type="compositionally biased region" description="Polar residues" evidence="12">
    <location>
        <begin position="1264"/>
        <end position="1285"/>
    </location>
</feature>
<keyword evidence="9" id="KW-0675">Receptor</keyword>
<dbReference type="GO" id="GO:0004879">
    <property type="term" value="F:nuclear receptor activity"/>
    <property type="evidence" value="ECO:0007669"/>
    <property type="project" value="TreeGrafter"/>
</dbReference>
<feature type="compositionally biased region" description="Low complexity" evidence="12">
    <location>
        <begin position="1333"/>
        <end position="1347"/>
    </location>
</feature>
<dbReference type="CDD" id="cd06940">
    <property type="entry name" value="NR_LBD_REV_ERB"/>
    <property type="match status" value="1"/>
</dbReference>
<dbReference type="Gene3D" id="1.10.565.10">
    <property type="entry name" value="Retinoid X Receptor"/>
    <property type="match status" value="1"/>
</dbReference>
<dbReference type="GO" id="GO:0018990">
    <property type="term" value="P:ecdysis, chitin-based cuticle"/>
    <property type="evidence" value="ECO:0007669"/>
    <property type="project" value="UniProtKB-ARBA"/>
</dbReference>
<keyword evidence="6" id="KW-0805">Transcription regulation</keyword>
<dbReference type="Gene3D" id="3.30.50.10">
    <property type="entry name" value="Erythroid Transcription Factor GATA-1, subunit A"/>
    <property type="match status" value="1"/>
</dbReference>
<dbReference type="PROSITE" id="PS51843">
    <property type="entry name" value="NR_LBD"/>
    <property type="match status" value="1"/>
</dbReference>
<dbReference type="InterPro" id="IPR000536">
    <property type="entry name" value="Nucl_hrmn_rcpt_lig-bd"/>
</dbReference>
<protein>
    <submittedName>
        <fullName evidence="15">Ecdysone-induced protein 75B, isoform A</fullName>
    </submittedName>
</protein>
<dbReference type="EMBL" id="GBXI01012275">
    <property type="protein sequence ID" value="JAD02017.1"/>
    <property type="molecule type" value="Transcribed_RNA"/>
</dbReference>
<evidence type="ECO:0000256" key="3">
    <source>
        <dbReference type="ARBA" id="ARBA00022723"/>
    </source>
</evidence>
<feature type="region of interest" description="Disordered" evidence="12">
    <location>
        <begin position="833"/>
        <end position="862"/>
    </location>
</feature>
<keyword evidence="8" id="KW-0804">Transcription</keyword>
<dbReference type="GO" id="GO:0000122">
    <property type="term" value="P:negative regulation of transcription by RNA polymerase II"/>
    <property type="evidence" value="ECO:0007669"/>
    <property type="project" value="TreeGrafter"/>
</dbReference>
<dbReference type="GO" id="GO:0008270">
    <property type="term" value="F:zinc ion binding"/>
    <property type="evidence" value="ECO:0007669"/>
    <property type="project" value="UniProtKB-KW"/>
</dbReference>
<evidence type="ECO:0000259" key="14">
    <source>
        <dbReference type="PROSITE" id="PS51843"/>
    </source>
</evidence>
<dbReference type="GO" id="GO:0009755">
    <property type="term" value="P:hormone-mediated signaling pathway"/>
    <property type="evidence" value="ECO:0007669"/>
    <property type="project" value="TreeGrafter"/>
</dbReference>
<dbReference type="InterPro" id="IPR050234">
    <property type="entry name" value="Nuclear_hormone_rcpt_NR1"/>
</dbReference>
<dbReference type="GO" id="GO:0035075">
    <property type="term" value="P:response to ecdysone"/>
    <property type="evidence" value="ECO:0007669"/>
    <property type="project" value="UniProtKB-ARBA"/>
</dbReference>
<feature type="region of interest" description="Disordered" evidence="12">
    <location>
        <begin position="1176"/>
        <end position="1205"/>
    </location>
</feature>
<organism evidence="15">
    <name type="scientific">Zeugodacus cucurbitae</name>
    <name type="common">Melon fruit fly</name>
    <name type="synonym">Bactrocera cucurbitae</name>
    <dbReference type="NCBI Taxonomy" id="28588"/>
    <lineage>
        <taxon>Eukaryota</taxon>
        <taxon>Metazoa</taxon>
        <taxon>Ecdysozoa</taxon>
        <taxon>Arthropoda</taxon>
        <taxon>Hexapoda</taxon>
        <taxon>Insecta</taxon>
        <taxon>Pterygota</taxon>
        <taxon>Neoptera</taxon>
        <taxon>Endopterygota</taxon>
        <taxon>Diptera</taxon>
        <taxon>Brachycera</taxon>
        <taxon>Muscomorpha</taxon>
        <taxon>Tephritoidea</taxon>
        <taxon>Tephritidae</taxon>
        <taxon>Zeugodacus</taxon>
        <taxon>Zeugodacus</taxon>
    </lineage>
</organism>
<dbReference type="PANTHER" id="PTHR24082">
    <property type="entry name" value="NUCLEAR HORMONE RECEPTOR"/>
    <property type="match status" value="1"/>
</dbReference>
<feature type="compositionally biased region" description="Polar residues" evidence="12">
    <location>
        <begin position="837"/>
        <end position="862"/>
    </location>
</feature>
<dbReference type="SUPFAM" id="SSF48508">
    <property type="entry name" value="Nuclear receptor ligand-binding domain"/>
    <property type="match status" value="1"/>
</dbReference>
<evidence type="ECO:0000256" key="7">
    <source>
        <dbReference type="ARBA" id="ARBA00023125"/>
    </source>
</evidence>
<evidence type="ECO:0000256" key="12">
    <source>
        <dbReference type="SAM" id="MobiDB-lite"/>
    </source>
</evidence>
<keyword evidence="10" id="KW-0539">Nucleus</keyword>
<evidence type="ECO:0000256" key="2">
    <source>
        <dbReference type="ARBA" id="ARBA00008092"/>
    </source>
</evidence>
<dbReference type="PROSITE" id="PS51030">
    <property type="entry name" value="NUCLEAR_REC_DBD_2"/>
    <property type="match status" value="1"/>
</dbReference>
<keyword evidence="7" id="KW-0238">DNA-binding</keyword>
<dbReference type="SUPFAM" id="SSF57716">
    <property type="entry name" value="Glucocorticoid receptor-like (DNA-binding domain)"/>
    <property type="match status" value="1"/>
</dbReference>
<keyword evidence="5" id="KW-0862">Zinc</keyword>
<feature type="region of interest" description="Disordered" evidence="12">
    <location>
        <begin position="1326"/>
        <end position="1377"/>
    </location>
</feature>
<dbReference type="GO" id="GO:0020037">
    <property type="term" value="F:heme binding"/>
    <property type="evidence" value="ECO:0007669"/>
    <property type="project" value="UniProtKB-ARBA"/>
</dbReference>
<feature type="domain" description="NR LBD" evidence="14">
    <location>
        <begin position="564"/>
        <end position="812"/>
    </location>
</feature>
<accession>A0A0A1WT39</accession>
<dbReference type="InterPro" id="IPR035500">
    <property type="entry name" value="NHR-like_dom_sf"/>
</dbReference>
<evidence type="ECO:0000256" key="9">
    <source>
        <dbReference type="ARBA" id="ARBA00023170"/>
    </source>
</evidence>
<dbReference type="InterPro" id="IPR013088">
    <property type="entry name" value="Znf_NHR/GATA"/>
</dbReference>
<dbReference type="FunFam" id="1.10.565.10:FF:000029">
    <property type="entry name" value="Ecdysone-induced protein 75B, isoform B"/>
    <property type="match status" value="1"/>
</dbReference>
<reference evidence="15" key="1">
    <citation type="submission" date="2014-11" db="EMBL/GenBank/DDBJ databases">
        <authorList>
            <person name="Geib S."/>
        </authorList>
    </citation>
    <scope>NUCLEOTIDE SEQUENCE</scope>
</reference>
<gene>
    <name evidence="15" type="primary">Eip75B_3</name>
    <name evidence="15" type="ORF">g.11980</name>
</gene>
<feature type="region of interest" description="Disordered" evidence="12">
    <location>
        <begin position="1245"/>
        <end position="1290"/>
    </location>
</feature>
<evidence type="ECO:0000256" key="6">
    <source>
        <dbReference type="ARBA" id="ARBA00023015"/>
    </source>
</evidence>
<feature type="region of interest" description="Disordered" evidence="12">
    <location>
        <begin position="333"/>
        <end position="360"/>
    </location>
</feature>
<keyword evidence="4" id="KW-0863">Zinc-finger</keyword>
<dbReference type="GO" id="GO:0005634">
    <property type="term" value="C:nucleus"/>
    <property type="evidence" value="ECO:0007669"/>
    <property type="project" value="UniProtKB-SubCell"/>
</dbReference>
<comment type="function">
    <text evidence="11">Implicated in the regulation of ecdysone-triggered gene hierarchies. Probably plays a key role in mediating the regulation of the larval molt by 20-OH-ecdysone.</text>
</comment>
<feature type="compositionally biased region" description="Polar residues" evidence="12">
    <location>
        <begin position="1348"/>
        <end position="1358"/>
    </location>
</feature>
<evidence type="ECO:0000259" key="13">
    <source>
        <dbReference type="PROSITE" id="PS51030"/>
    </source>
</evidence>
<dbReference type="GO" id="GO:0000978">
    <property type="term" value="F:RNA polymerase II cis-regulatory region sequence-specific DNA binding"/>
    <property type="evidence" value="ECO:0007669"/>
    <property type="project" value="TreeGrafter"/>
</dbReference>
<proteinExistence type="inferred from homology"/>
<dbReference type="Pfam" id="PF00104">
    <property type="entry name" value="Hormone_recep"/>
    <property type="match status" value="1"/>
</dbReference>
<dbReference type="Pfam" id="PF00105">
    <property type="entry name" value="zf-C4"/>
    <property type="match status" value="1"/>
</dbReference>
<dbReference type="SMART" id="SM00430">
    <property type="entry name" value="HOLI"/>
    <property type="match status" value="1"/>
</dbReference>
<comment type="subcellular location">
    <subcellularLocation>
        <location evidence="1">Nucleus</location>
    </subcellularLocation>
</comment>
<evidence type="ECO:0000256" key="11">
    <source>
        <dbReference type="ARBA" id="ARBA00056277"/>
    </source>
</evidence>
<dbReference type="SMART" id="SM00399">
    <property type="entry name" value="ZnF_C4"/>
    <property type="match status" value="1"/>
</dbReference>
<evidence type="ECO:0000256" key="10">
    <source>
        <dbReference type="ARBA" id="ARBA00023242"/>
    </source>
</evidence>
<feature type="region of interest" description="Disordered" evidence="12">
    <location>
        <begin position="1"/>
        <end position="21"/>
    </location>
</feature>
<dbReference type="PRINTS" id="PR00398">
    <property type="entry name" value="STRDHORMONER"/>
</dbReference>
<evidence type="ECO:0000256" key="4">
    <source>
        <dbReference type="ARBA" id="ARBA00022771"/>
    </source>
</evidence>
<evidence type="ECO:0000256" key="5">
    <source>
        <dbReference type="ARBA" id="ARBA00022833"/>
    </source>
</evidence>
<feature type="compositionally biased region" description="Low complexity" evidence="12">
    <location>
        <begin position="344"/>
        <end position="359"/>
    </location>
</feature>
<feature type="domain" description="Nuclear receptor" evidence="13">
    <location>
        <begin position="479"/>
        <end position="530"/>
    </location>
</feature>